<dbReference type="NCBIfam" id="TIGR01240">
    <property type="entry name" value="mevDPdecarb"/>
    <property type="match status" value="1"/>
</dbReference>
<dbReference type="FunFam" id="3.30.230.10:FF:000072">
    <property type="entry name" value="Diphosphomevalonate decarboxylase"/>
    <property type="match status" value="1"/>
</dbReference>
<dbReference type="AlphaFoldDB" id="A0AAE3IWU3"/>
<feature type="domain" description="Diphosphomevalonate decarboxylase-like N-terminal" evidence="9">
    <location>
        <begin position="7"/>
        <end position="164"/>
    </location>
</feature>
<evidence type="ECO:0000313" key="11">
    <source>
        <dbReference type="Proteomes" id="UP001209318"/>
    </source>
</evidence>
<dbReference type="Pfam" id="PF18376">
    <property type="entry name" value="MDD_C"/>
    <property type="match status" value="1"/>
</dbReference>
<dbReference type="Proteomes" id="UP001209318">
    <property type="component" value="Unassembled WGS sequence"/>
</dbReference>
<comment type="caution">
    <text evidence="10">The sequence shown here is derived from an EMBL/GenBank/DDBJ whole genome shotgun (WGS) entry which is preliminary data.</text>
</comment>
<dbReference type="InterPro" id="IPR029765">
    <property type="entry name" value="Mev_diP_decarb"/>
</dbReference>
<dbReference type="SUPFAM" id="SSF55060">
    <property type="entry name" value="GHMP Kinase, C-terminal domain"/>
    <property type="match status" value="1"/>
</dbReference>
<dbReference type="InterPro" id="IPR020568">
    <property type="entry name" value="Ribosomal_Su5_D2-typ_SF"/>
</dbReference>
<keyword evidence="3" id="KW-0444">Lipid biosynthesis</keyword>
<reference evidence="10" key="1">
    <citation type="submission" date="2022-10" db="EMBL/GenBank/DDBJ databases">
        <title>Description of Fervidibacillus gen. nov. in the family Fervidibacillaceae fam. nov. with two species, Fervidibacillus albus sp. nov., and Fervidibacillus halotolerans sp. nov., isolated from tidal flat sediments.</title>
        <authorList>
            <person name="Kwon K.K."/>
            <person name="Yang S.-H."/>
        </authorList>
    </citation>
    <scope>NUCLEOTIDE SEQUENCE</scope>
    <source>
        <strain evidence="10">JCM 19140</strain>
    </source>
</reference>
<keyword evidence="11" id="KW-1185">Reference proteome</keyword>
<dbReference type="InterPro" id="IPR053859">
    <property type="entry name" value="MVD-like_N"/>
</dbReference>
<evidence type="ECO:0000256" key="5">
    <source>
        <dbReference type="ARBA" id="ARBA00022840"/>
    </source>
</evidence>
<dbReference type="Gene3D" id="3.30.230.10">
    <property type="match status" value="1"/>
</dbReference>
<dbReference type="GO" id="GO:0005829">
    <property type="term" value="C:cytosol"/>
    <property type="evidence" value="ECO:0007669"/>
    <property type="project" value="InterPro"/>
</dbReference>
<accession>A0AAE3IWU3</accession>
<comment type="similarity">
    <text evidence="1">Belongs to the diphosphomevalonate decarboxylase family.</text>
</comment>
<dbReference type="InterPro" id="IPR036554">
    <property type="entry name" value="GHMP_kinase_C_sf"/>
</dbReference>
<dbReference type="GO" id="GO:0004163">
    <property type="term" value="F:diphosphomevalonate decarboxylase activity"/>
    <property type="evidence" value="ECO:0007669"/>
    <property type="project" value="UniProtKB-EC"/>
</dbReference>
<evidence type="ECO:0000256" key="2">
    <source>
        <dbReference type="ARBA" id="ARBA00012296"/>
    </source>
</evidence>
<name>A0AAE3IWU3_9BACI</name>
<dbReference type="RefSeq" id="WP_263074366.1">
    <property type="nucleotide sequence ID" value="NZ_JAOUSF010000006.1"/>
</dbReference>
<dbReference type="InterPro" id="IPR041431">
    <property type="entry name" value="Mvd1_C"/>
</dbReference>
<dbReference type="PANTHER" id="PTHR10977">
    <property type="entry name" value="DIPHOSPHOMEVALONATE DECARBOXYLASE"/>
    <property type="match status" value="1"/>
</dbReference>
<dbReference type="EC" id="4.1.1.33" evidence="2"/>
<dbReference type="Pfam" id="PF22700">
    <property type="entry name" value="MVD-like_N"/>
    <property type="match status" value="1"/>
</dbReference>
<proteinExistence type="inferred from homology"/>
<keyword evidence="5" id="KW-0067">ATP-binding</keyword>
<evidence type="ECO:0000256" key="7">
    <source>
        <dbReference type="ARBA" id="ARBA00023239"/>
    </source>
</evidence>
<organism evidence="10 11">
    <name type="scientific">Perspicuibacillus lycopersici</name>
    <dbReference type="NCBI Taxonomy" id="1325689"/>
    <lineage>
        <taxon>Bacteria</taxon>
        <taxon>Bacillati</taxon>
        <taxon>Bacillota</taxon>
        <taxon>Bacilli</taxon>
        <taxon>Bacillales</taxon>
        <taxon>Bacillaceae</taxon>
        <taxon>Perspicuibacillus</taxon>
    </lineage>
</organism>
<dbReference type="InterPro" id="IPR005935">
    <property type="entry name" value="Mev_decarb"/>
</dbReference>
<sequence>MKATAKAHTNIALIKYWGKRNEALILPTNSSLSITLDKFYTTTTVEFNKEQATDEFYLDGQQVNEKEQKKITKFLDVIRKLAGKQEYAIIHSINNVPTAAGFASSASGLAALAAAATKAIGLAVDRRMLSQIARRGSGSACRSIYGGYVEWQKGEKSDGTDSYAVPILDAKEWDLTVLSVMLESKPKKVLSREGMKRTVDTSVFYDGWLQSVDNDLSIVKQALAVKDFEMLGTVVEKNALKMHATTLGADPPFLYWQSGTLEVMEEVASLRSNGIQAYFTIDAGPNVKVLCEPKDEQQVIAALNSLVAVREIFVCHPGPGVTYVPTSS</sequence>
<evidence type="ECO:0000313" key="10">
    <source>
        <dbReference type="EMBL" id="MCU9615048.1"/>
    </source>
</evidence>
<dbReference type="Gene3D" id="3.30.70.890">
    <property type="entry name" value="GHMP kinase, C-terminal domain"/>
    <property type="match status" value="1"/>
</dbReference>
<keyword evidence="6" id="KW-0443">Lipid metabolism</keyword>
<evidence type="ECO:0000259" key="8">
    <source>
        <dbReference type="Pfam" id="PF18376"/>
    </source>
</evidence>
<dbReference type="GO" id="GO:0019287">
    <property type="term" value="P:isopentenyl diphosphate biosynthetic process, mevalonate pathway"/>
    <property type="evidence" value="ECO:0007669"/>
    <property type="project" value="InterPro"/>
</dbReference>
<dbReference type="GO" id="GO:0005524">
    <property type="term" value="F:ATP binding"/>
    <property type="evidence" value="ECO:0007669"/>
    <property type="project" value="UniProtKB-KW"/>
</dbReference>
<dbReference type="PANTHER" id="PTHR10977:SF3">
    <property type="entry name" value="DIPHOSPHOMEVALONATE DECARBOXYLASE"/>
    <property type="match status" value="1"/>
</dbReference>
<evidence type="ECO:0000259" key="9">
    <source>
        <dbReference type="Pfam" id="PF22700"/>
    </source>
</evidence>
<dbReference type="EMBL" id="JAOUSF010000006">
    <property type="protein sequence ID" value="MCU9615048.1"/>
    <property type="molecule type" value="Genomic_DNA"/>
</dbReference>
<dbReference type="PIRSF" id="PIRSF015950">
    <property type="entry name" value="Mev_P_decrbx"/>
    <property type="match status" value="1"/>
</dbReference>
<evidence type="ECO:0000256" key="6">
    <source>
        <dbReference type="ARBA" id="ARBA00023098"/>
    </source>
</evidence>
<evidence type="ECO:0000256" key="1">
    <source>
        <dbReference type="ARBA" id="ARBA00008831"/>
    </source>
</evidence>
<evidence type="ECO:0000256" key="3">
    <source>
        <dbReference type="ARBA" id="ARBA00022516"/>
    </source>
</evidence>
<evidence type="ECO:0000256" key="4">
    <source>
        <dbReference type="ARBA" id="ARBA00022741"/>
    </source>
</evidence>
<feature type="domain" description="Mvd1 C-terminal" evidence="8">
    <location>
        <begin position="180"/>
        <end position="308"/>
    </location>
</feature>
<keyword evidence="4" id="KW-0547">Nucleotide-binding</keyword>
<dbReference type="InterPro" id="IPR014721">
    <property type="entry name" value="Ribsml_uS5_D2-typ_fold_subgr"/>
</dbReference>
<keyword evidence="7 10" id="KW-0456">Lyase</keyword>
<dbReference type="SUPFAM" id="SSF54211">
    <property type="entry name" value="Ribosomal protein S5 domain 2-like"/>
    <property type="match status" value="1"/>
</dbReference>
<gene>
    <name evidence="10" type="primary">mvaD</name>
    <name evidence="10" type="ORF">OEV98_16050</name>
</gene>
<protein>
    <recommendedName>
        <fullName evidence="2">diphosphomevalonate decarboxylase</fullName>
        <ecNumber evidence="2">4.1.1.33</ecNumber>
    </recommendedName>
</protein>